<dbReference type="InterPro" id="IPR036259">
    <property type="entry name" value="MFS_trans_sf"/>
</dbReference>
<dbReference type="InterPro" id="IPR011701">
    <property type="entry name" value="MFS"/>
</dbReference>
<dbReference type="AlphaFoldDB" id="F1KZW4"/>
<keyword evidence="5 7" id="KW-0472">Membrane</keyword>
<dbReference type="SUPFAM" id="SSF103473">
    <property type="entry name" value="MFS general substrate transporter"/>
    <property type="match status" value="1"/>
</dbReference>
<feature type="compositionally biased region" description="Basic and acidic residues" evidence="6">
    <location>
        <begin position="204"/>
        <end position="213"/>
    </location>
</feature>
<feature type="compositionally biased region" description="Acidic residues" evidence="6">
    <location>
        <begin position="214"/>
        <end position="229"/>
    </location>
</feature>
<keyword evidence="2" id="KW-0813">Transport</keyword>
<evidence type="ECO:0000256" key="4">
    <source>
        <dbReference type="ARBA" id="ARBA00022989"/>
    </source>
</evidence>
<dbReference type="InterPro" id="IPR050930">
    <property type="entry name" value="MFS_Vesicular_Transporter"/>
</dbReference>
<keyword evidence="3 7" id="KW-0812">Transmembrane</keyword>
<protein>
    <submittedName>
        <fullName evidence="9">MFS-type transporter C6orf192</fullName>
    </submittedName>
</protein>
<dbReference type="PANTHER" id="PTHR23506">
    <property type="entry name" value="GH10249P"/>
    <property type="match status" value="1"/>
</dbReference>
<accession>F1KZW4</accession>
<sequence length="662" mass="71832">MDERIGLLDRYSPWPIAGTPQICGGLKGKTIRDSDASSIQNGHCEKRKSISDGDWMATENVIEHAATTSNRPTYDNTGDADMLLRDDENESSPLLYGACSLPTVLLDDDRNTVTDVEESIVPCTSTLSDGGRLVARETKKRRRARRKRFVSDSMLKPIKKTRPIIASPFMPIATQTSVDLSRRLSVSHVGSAARERYGYGSISTKKEQIRETGESDEEEEGESEEEEETSSTSSIETIRAKFSALTHKEWATLFMLAIANLCSTVAFSCIAPFYPAEAQQKGMDSAQTGAVFGIFELVMFIAAPILGKYMIYIGSKAMFIVGVAVTGVTAILFGFLNLIPSGTLFFWASLGVRVAESIGDAAFVTSSFAIGAKCFPGRIATVVGVMETFAGLGYTAGPPIGGVLYELGGFQLPFLVLGAFLIIAAVLSYFLIEDFDDEPVNDDKGMLGMLRIPVVWIMVYAIVVCAISLSFLDPTLANHLDSFNLSPTIVGLMFLLCGGIYTIAAPLWGMLIDKFECTKSIMLFGSIVTVFAMMLIGPSPLLNADKSLLSIGIALGLLGIAEGALYIPTFQNCLDAVREYGYEDSFQTYGCVSGVFESAFAFGSFFGPTIGGFSVEWIGFPWTTTIIAIIHIIFIVVLLIFFIIRRCASSFSTSQRVALYDA</sequence>
<feature type="transmembrane region" description="Helical" evidence="7">
    <location>
        <begin position="588"/>
        <end position="607"/>
    </location>
</feature>
<feature type="transmembrane region" description="Helical" evidence="7">
    <location>
        <begin position="548"/>
        <end position="567"/>
    </location>
</feature>
<feature type="transmembrane region" description="Helical" evidence="7">
    <location>
        <begin position="521"/>
        <end position="542"/>
    </location>
</feature>
<name>F1KZW4_ASCSU</name>
<feature type="region of interest" description="Disordered" evidence="6">
    <location>
        <begin position="203"/>
        <end position="235"/>
    </location>
</feature>
<evidence type="ECO:0000313" key="9">
    <source>
        <dbReference type="EMBL" id="ADY43418.1"/>
    </source>
</evidence>
<feature type="transmembrane region" description="Helical" evidence="7">
    <location>
        <begin position="250"/>
        <end position="274"/>
    </location>
</feature>
<feature type="transmembrane region" description="Helical" evidence="7">
    <location>
        <begin position="286"/>
        <end position="306"/>
    </location>
</feature>
<evidence type="ECO:0000256" key="7">
    <source>
        <dbReference type="SAM" id="Phobius"/>
    </source>
</evidence>
<dbReference type="Pfam" id="PF07690">
    <property type="entry name" value="MFS_1"/>
    <property type="match status" value="1"/>
</dbReference>
<evidence type="ECO:0000259" key="8">
    <source>
        <dbReference type="PROSITE" id="PS50850"/>
    </source>
</evidence>
<dbReference type="EMBL" id="JI168763">
    <property type="protein sequence ID" value="ADY43418.1"/>
    <property type="molecule type" value="mRNA"/>
</dbReference>
<evidence type="ECO:0000256" key="1">
    <source>
        <dbReference type="ARBA" id="ARBA00004141"/>
    </source>
</evidence>
<dbReference type="GO" id="GO:0016020">
    <property type="term" value="C:membrane"/>
    <property type="evidence" value="ECO:0007669"/>
    <property type="project" value="UniProtKB-SubCell"/>
</dbReference>
<dbReference type="InterPro" id="IPR020846">
    <property type="entry name" value="MFS_dom"/>
</dbReference>
<feature type="transmembrane region" description="Helical" evidence="7">
    <location>
        <begin position="619"/>
        <end position="644"/>
    </location>
</feature>
<evidence type="ECO:0000256" key="2">
    <source>
        <dbReference type="ARBA" id="ARBA00022448"/>
    </source>
</evidence>
<feature type="transmembrane region" description="Helical" evidence="7">
    <location>
        <begin position="484"/>
        <end position="509"/>
    </location>
</feature>
<evidence type="ECO:0000256" key="5">
    <source>
        <dbReference type="ARBA" id="ARBA00023136"/>
    </source>
</evidence>
<evidence type="ECO:0000256" key="3">
    <source>
        <dbReference type="ARBA" id="ARBA00022692"/>
    </source>
</evidence>
<evidence type="ECO:0000256" key="6">
    <source>
        <dbReference type="SAM" id="MobiDB-lite"/>
    </source>
</evidence>
<dbReference type="PANTHER" id="PTHR23506:SF26">
    <property type="entry name" value="MFS-TYPE TRANSPORTER SLC18B1"/>
    <property type="match status" value="1"/>
</dbReference>
<feature type="transmembrane region" description="Helical" evidence="7">
    <location>
        <begin position="453"/>
        <end position="472"/>
    </location>
</feature>
<dbReference type="Gene3D" id="1.20.1250.20">
    <property type="entry name" value="MFS general substrate transporter like domains"/>
    <property type="match status" value="2"/>
</dbReference>
<feature type="transmembrane region" description="Helical" evidence="7">
    <location>
        <begin position="318"/>
        <end position="339"/>
    </location>
</feature>
<dbReference type="PROSITE" id="PS50850">
    <property type="entry name" value="MFS"/>
    <property type="match status" value="1"/>
</dbReference>
<comment type="subcellular location">
    <subcellularLocation>
        <location evidence="1">Membrane</location>
        <topology evidence="1">Multi-pass membrane protein</topology>
    </subcellularLocation>
</comment>
<feature type="transmembrane region" description="Helical" evidence="7">
    <location>
        <begin position="412"/>
        <end position="432"/>
    </location>
</feature>
<keyword evidence="4 7" id="KW-1133">Transmembrane helix</keyword>
<reference evidence="9" key="1">
    <citation type="journal article" date="2011" name="Genome Res.">
        <title>Deep small RNA sequencing from the nematode Ascaris reveals conservation, functional diversification, and novel developmental profiles.</title>
        <authorList>
            <person name="Wang J."/>
            <person name="Czech B."/>
            <person name="Crunk A."/>
            <person name="Wallace A."/>
            <person name="Mitreva M."/>
            <person name="Hannon G.J."/>
            <person name="Davis R.E."/>
        </authorList>
    </citation>
    <scope>NUCLEOTIDE SEQUENCE</scope>
</reference>
<organism evidence="9">
    <name type="scientific">Ascaris suum</name>
    <name type="common">Pig roundworm</name>
    <name type="synonym">Ascaris lumbricoides</name>
    <dbReference type="NCBI Taxonomy" id="6253"/>
    <lineage>
        <taxon>Eukaryota</taxon>
        <taxon>Metazoa</taxon>
        <taxon>Ecdysozoa</taxon>
        <taxon>Nematoda</taxon>
        <taxon>Chromadorea</taxon>
        <taxon>Rhabditida</taxon>
        <taxon>Spirurina</taxon>
        <taxon>Ascaridomorpha</taxon>
        <taxon>Ascaridoidea</taxon>
        <taxon>Ascarididae</taxon>
        <taxon>Ascaris</taxon>
    </lineage>
</organism>
<proteinExistence type="evidence at transcript level"/>
<feature type="domain" description="Major facilitator superfamily (MFS) profile" evidence="8">
    <location>
        <begin position="252"/>
        <end position="648"/>
    </location>
</feature>
<dbReference type="GO" id="GO:0022857">
    <property type="term" value="F:transmembrane transporter activity"/>
    <property type="evidence" value="ECO:0007669"/>
    <property type="project" value="InterPro"/>
</dbReference>